<dbReference type="EMBL" id="JAVBVO010000003">
    <property type="protein sequence ID" value="MDZ5757956.1"/>
    <property type="molecule type" value="Genomic_DNA"/>
</dbReference>
<comment type="caution">
    <text evidence="1">The sequence shown here is derived from an EMBL/GenBank/DDBJ whole genome shotgun (WGS) entry which is preliminary data.</text>
</comment>
<dbReference type="AlphaFoldDB" id="A0AAW9K3X7"/>
<name>A0AAW9K3X7_CARML</name>
<evidence type="ECO:0000313" key="1">
    <source>
        <dbReference type="EMBL" id="MDZ5757956.1"/>
    </source>
</evidence>
<dbReference type="Proteomes" id="UP001290462">
    <property type="component" value="Unassembled WGS sequence"/>
</dbReference>
<reference evidence="1" key="1">
    <citation type="submission" date="2023-08" db="EMBL/GenBank/DDBJ databases">
        <title>Genomic characterization of piscicolin 126 produced by Carnobacterium maltaromaticum CM22 strain isolated from salmon (Salmo salar).</title>
        <authorList>
            <person name="Gonzalez-Gragera E."/>
            <person name="Garcia-Lopez J.D."/>
            <person name="Teso-Perez C."/>
            <person name="Gimenez-Hernandez I."/>
            <person name="Peralta-Sanchez J.M."/>
            <person name="Valdivia E."/>
            <person name="Montalban-Lopez M."/>
            <person name="Martin-Platero A.M."/>
            <person name="Banos A."/>
            <person name="Martinez-Bueno M."/>
        </authorList>
    </citation>
    <scope>NUCLEOTIDE SEQUENCE</scope>
    <source>
        <strain evidence="1">CM22</strain>
    </source>
</reference>
<accession>A0AAW9K3X7</accession>
<proteinExistence type="predicted"/>
<evidence type="ECO:0000313" key="2">
    <source>
        <dbReference type="Proteomes" id="UP001290462"/>
    </source>
</evidence>
<protein>
    <submittedName>
        <fullName evidence="1">Uncharacterized protein</fullName>
    </submittedName>
</protein>
<dbReference type="RefSeq" id="WP_010053754.1">
    <property type="nucleotide sequence ID" value="NZ_BJOJ01000009.1"/>
</dbReference>
<dbReference type="GeneID" id="83605991"/>
<gene>
    <name evidence="1" type="ORF">RAK27_04720</name>
</gene>
<sequence length="79" mass="9272">MITTTIEKVWAIQGLLFKNEDYQLALELEDSGNRVQLRYIVLNEDSPNYQINQEFGWNQSDFELYKSSRDAEENLLVIA</sequence>
<organism evidence="1 2">
    <name type="scientific">Carnobacterium maltaromaticum</name>
    <name type="common">Carnobacterium piscicola</name>
    <dbReference type="NCBI Taxonomy" id="2751"/>
    <lineage>
        <taxon>Bacteria</taxon>
        <taxon>Bacillati</taxon>
        <taxon>Bacillota</taxon>
        <taxon>Bacilli</taxon>
        <taxon>Lactobacillales</taxon>
        <taxon>Carnobacteriaceae</taxon>
        <taxon>Carnobacterium</taxon>
    </lineage>
</organism>